<dbReference type="InterPro" id="IPR005532">
    <property type="entry name" value="SUMF_dom"/>
</dbReference>
<dbReference type="PANTHER" id="PTHR23150:SF19">
    <property type="entry name" value="FORMYLGLYCINE-GENERATING ENZYME"/>
    <property type="match status" value="1"/>
</dbReference>
<dbReference type="SUPFAM" id="SSF56436">
    <property type="entry name" value="C-type lectin-like"/>
    <property type="match status" value="1"/>
</dbReference>
<dbReference type="InterPro" id="IPR051043">
    <property type="entry name" value="Sulfatase_Mod_Factor_Kinase"/>
</dbReference>
<reference evidence="2" key="1">
    <citation type="submission" date="2023-02" db="EMBL/GenBank/DDBJ databases">
        <title>Elizabethkingia anophelis draft genomes.</title>
        <authorList>
            <person name="Nicholson A.C."/>
            <person name="Whitney A.M."/>
            <person name="Humrighouse B.W."/>
            <person name="Villarma A."/>
            <person name="Bell M."/>
            <person name="Mcquiston J."/>
        </authorList>
    </citation>
    <scope>NUCLEOTIDE SEQUENCE</scope>
    <source>
        <strain evidence="2">B4955</strain>
    </source>
</reference>
<gene>
    <name evidence="2" type="ORF">CMU51_05845</name>
</gene>
<protein>
    <submittedName>
        <fullName evidence="2">Sulfatase</fullName>
    </submittedName>
</protein>
<evidence type="ECO:0000259" key="1">
    <source>
        <dbReference type="Pfam" id="PF03781"/>
    </source>
</evidence>
<evidence type="ECO:0000313" key="2">
    <source>
        <dbReference type="EMBL" id="MDV3663579.1"/>
    </source>
</evidence>
<dbReference type="InterPro" id="IPR042095">
    <property type="entry name" value="SUMF_sf"/>
</dbReference>
<dbReference type="InterPro" id="IPR016187">
    <property type="entry name" value="CTDL_fold"/>
</dbReference>
<feature type="domain" description="Sulfatase-modifying factor enzyme-like" evidence="1">
    <location>
        <begin position="56"/>
        <end position="361"/>
    </location>
</feature>
<name>A0AAE4T4I5_9FLAO</name>
<comment type="caution">
    <text evidence="2">The sequence shown here is derived from an EMBL/GenBank/DDBJ whole genome shotgun (WGS) entry which is preliminary data.</text>
</comment>
<dbReference type="EMBL" id="NWGY01000008">
    <property type="protein sequence ID" value="MDV3663579.1"/>
    <property type="molecule type" value="Genomic_DNA"/>
</dbReference>
<dbReference type="PANTHER" id="PTHR23150">
    <property type="entry name" value="SULFATASE MODIFYING FACTOR 1, 2"/>
    <property type="match status" value="1"/>
</dbReference>
<evidence type="ECO:0000313" key="3">
    <source>
        <dbReference type="Proteomes" id="UP001189000"/>
    </source>
</evidence>
<dbReference type="GO" id="GO:0120147">
    <property type="term" value="F:formylglycine-generating oxidase activity"/>
    <property type="evidence" value="ECO:0007669"/>
    <property type="project" value="TreeGrafter"/>
</dbReference>
<dbReference type="Pfam" id="PF03781">
    <property type="entry name" value="FGE-sulfatase"/>
    <property type="match status" value="1"/>
</dbReference>
<dbReference type="Proteomes" id="UP001189000">
    <property type="component" value="Unassembled WGS sequence"/>
</dbReference>
<accession>A0AAE4T4I5</accession>
<sequence length="368" mass="41566">MKTLLIFCLAFSQFSFCQSKSETLQGMMCHDPSASRFMQKSKTQNKNIENHEPLLKGMILIKGGGFLMGASDDRGRPDEYPRHRVEVSDFYIDQTEVTNAQFAEFVKATGYVTTAEKKPDWEELKKQLPAGTQKPHDSILVEASLVFKPTKEQVPLDNPNIWWEWKKGADWKHPQGLGTSIKGKENYPVVHISWDDANAYAKWAGKRLPTEAEWEFAARGGLNDSIYPWGNAEPYEGKAKANTWEGNFPYMNIKKDNYEGLAPVKSYSANGYGLYDMAGNVWEWTSDNYNAEYYRQLDGKIVTDPKGAIESYHPGMPDTPLKSTRGGSFMCNEIYCSGYRVSARMMSSPDTGLENLGFRCVVSAKKIN</sequence>
<dbReference type="Gene3D" id="3.90.1580.10">
    <property type="entry name" value="paralog of FGE (formylglycine-generating enzyme)"/>
    <property type="match status" value="1"/>
</dbReference>
<proteinExistence type="predicted"/>
<organism evidence="2 3">
    <name type="scientific">Elizabethkingia anophelis</name>
    <dbReference type="NCBI Taxonomy" id="1117645"/>
    <lineage>
        <taxon>Bacteria</taxon>
        <taxon>Pseudomonadati</taxon>
        <taxon>Bacteroidota</taxon>
        <taxon>Flavobacteriia</taxon>
        <taxon>Flavobacteriales</taxon>
        <taxon>Weeksellaceae</taxon>
        <taxon>Elizabethkingia</taxon>
    </lineage>
</organism>
<dbReference type="AlphaFoldDB" id="A0AAE4T4I5"/>